<name>A0ABP1AWN3_9BRYO</name>
<protein>
    <submittedName>
        <fullName evidence="1">Uncharacterized protein</fullName>
    </submittedName>
</protein>
<dbReference type="EMBL" id="OZ023718">
    <property type="protein sequence ID" value="CAK9867009.1"/>
    <property type="molecule type" value="Genomic_DNA"/>
</dbReference>
<proteinExistence type="predicted"/>
<evidence type="ECO:0000313" key="2">
    <source>
        <dbReference type="Proteomes" id="UP001497522"/>
    </source>
</evidence>
<sequence>MFNSLPWRFSASLPVFYYLLRRKCKGHFAGACNSMYAEVSTLDVDDKRRGGALGGLGLPQRTSHLYPWNHVHHLIVDGSLTGLLEEQQFQKIDALIGGL</sequence>
<evidence type="ECO:0000313" key="1">
    <source>
        <dbReference type="EMBL" id="CAK9867009.1"/>
    </source>
</evidence>
<keyword evidence="2" id="KW-1185">Reference proteome</keyword>
<dbReference type="Proteomes" id="UP001497522">
    <property type="component" value="Chromosome 17"/>
</dbReference>
<organism evidence="1 2">
    <name type="scientific">Sphagnum jensenii</name>
    <dbReference type="NCBI Taxonomy" id="128206"/>
    <lineage>
        <taxon>Eukaryota</taxon>
        <taxon>Viridiplantae</taxon>
        <taxon>Streptophyta</taxon>
        <taxon>Embryophyta</taxon>
        <taxon>Bryophyta</taxon>
        <taxon>Sphagnophytina</taxon>
        <taxon>Sphagnopsida</taxon>
        <taxon>Sphagnales</taxon>
        <taxon>Sphagnaceae</taxon>
        <taxon>Sphagnum</taxon>
    </lineage>
</organism>
<accession>A0ABP1AWN3</accession>
<reference evidence="1" key="1">
    <citation type="submission" date="2024-03" db="EMBL/GenBank/DDBJ databases">
        <authorList>
            <consortium name="ELIXIR-Norway"/>
            <consortium name="Elixir Norway"/>
        </authorList>
    </citation>
    <scope>NUCLEOTIDE SEQUENCE</scope>
</reference>
<gene>
    <name evidence="1" type="ORF">CSSPJE1EN2_LOCUS10004</name>
</gene>